<dbReference type="Pfam" id="PF13649">
    <property type="entry name" value="Methyltransf_25"/>
    <property type="match status" value="1"/>
</dbReference>
<dbReference type="HOGENOM" id="CLU_1221622_0_0_1"/>
<dbReference type="EnsemblProtists" id="EOD21070">
    <property type="protein sequence ID" value="EOD21070"/>
    <property type="gene ID" value="EMIHUDRAFT_208210"/>
</dbReference>
<evidence type="ECO:0000313" key="3">
    <source>
        <dbReference type="Proteomes" id="UP000013827"/>
    </source>
</evidence>
<reference evidence="3" key="1">
    <citation type="journal article" date="2013" name="Nature">
        <title>Pan genome of the phytoplankton Emiliania underpins its global distribution.</title>
        <authorList>
            <person name="Read B.A."/>
            <person name="Kegel J."/>
            <person name="Klute M.J."/>
            <person name="Kuo A."/>
            <person name="Lefebvre S.C."/>
            <person name="Maumus F."/>
            <person name="Mayer C."/>
            <person name="Miller J."/>
            <person name="Monier A."/>
            <person name="Salamov A."/>
            <person name="Young J."/>
            <person name="Aguilar M."/>
            <person name="Claverie J.M."/>
            <person name="Frickenhaus S."/>
            <person name="Gonzalez K."/>
            <person name="Herman E.K."/>
            <person name="Lin Y.C."/>
            <person name="Napier J."/>
            <person name="Ogata H."/>
            <person name="Sarno A.F."/>
            <person name="Shmutz J."/>
            <person name="Schroeder D."/>
            <person name="de Vargas C."/>
            <person name="Verret F."/>
            <person name="von Dassow P."/>
            <person name="Valentin K."/>
            <person name="Van de Peer Y."/>
            <person name="Wheeler G."/>
            <person name="Dacks J.B."/>
            <person name="Delwiche C.F."/>
            <person name="Dyhrman S.T."/>
            <person name="Glockner G."/>
            <person name="John U."/>
            <person name="Richards T."/>
            <person name="Worden A.Z."/>
            <person name="Zhang X."/>
            <person name="Grigoriev I.V."/>
            <person name="Allen A.E."/>
            <person name="Bidle K."/>
            <person name="Borodovsky M."/>
            <person name="Bowler C."/>
            <person name="Brownlee C."/>
            <person name="Cock J.M."/>
            <person name="Elias M."/>
            <person name="Gladyshev V.N."/>
            <person name="Groth M."/>
            <person name="Guda C."/>
            <person name="Hadaegh A."/>
            <person name="Iglesias-Rodriguez M.D."/>
            <person name="Jenkins J."/>
            <person name="Jones B.M."/>
            <person name="Lawson T."/>
            <person name="Leese F."/>
            <person name="Lindquist E."/>
            <person name="Lobanov A."/>
            <person name="Lomsadze A."/>
            <person name="Malik S.B."/>
            <person name="Marsh M.E."/>
            <person name="Mackinder L."/>
            <person name="Mock T."/>
            <person name="Mueller-Roeber B."/>
            <person name="Pagarete A."/>
            <person name="Parker M."/>
            <person name="Probert I."/>
            <person name="Quesneville H."/>
            <person name="Raines C."/>
            <person name="Rensing S.A."/>
            <person name="Riano-Pachon D.M."/>
            <person name="Richier S."/>
            <person name="Rokitta S."/>
            <person name="Shiraiwa Y."/>
            <person name="Soanes D.M."/>
            <person name="van der Giezen M."/>
            <person name="Wahlund T.M."/>
            <person name="Williams B."/>
            <person name="Wilson W."/>
            <person name="Wolfe G."/>
            <person name="Wurch L.L."/>
        </authorList>
    </citation>
    <scope>NUCLEOTIDE SEQUENCE</scope>
</reference>
<organism evidence="2 3">
    <name type="scientific">Emiliania huxleyi (strain CCMP1516)</name>
    <dbReference type="NCBI Taxonomy" id="280463"/>
    <lineage>
        <taxon>Eukaryota</taxon>
        <taxon>Haptista</taxon>
        <taxon>Haptophyta</taxon>
        <taxon>Prymnesiophyceae</taxon>
        <taxon>Isochrysidales</taxon>
        <taxon>Noelaerhabdaceae</taxon>
        <taxon>Emiliania</taxon>
    </lineage>
</organism>
<feature type="domain" description="Methyltransferase" evidence="1">
    <location>
        <begin position="41"/>
        <end position="136"/>
    </location>
</feature>
<dbReference type="RefSeq" id="XP_005773499.1">
    <property type="nucleotide sequence ID" value="XM_005773442.1"/>
</dbReference>
<dbReference type="GeneID" id="17266617"/>
<name>A0A0D3JC35_EMIH1</name>
<dbReference type="OMA" id="WESIPDN"/>
<keyword evidence="3" id="KW-1185">Reference proteome</keyword>
<evidence type="ECO:0000313" key="2">
    <source>
        <dbReference type="EnsemblProtists" id="EOD21070"/>
    </source>
</evidence>
<evidence type="ECO:0000259" key="1">
    <source>
        <dbReference type="Pfam" id="PF13649"/>
    </source>
</evidence>
<dbReference type="eggNOG" id="ENOG502SGYU">
    <property type="taxonomic scope" value="Eukaryota"/>
</dbReference>
<dbReference type="Gene3D" id="3.40.50.150">
    <property type="entry name" value="Vaccinia Virus protein VP39"/>
    <property type="match status" value="1"/>
</dbReference>
<dbReference type="AlphaFoldDB" id="A0A0D3JC35"/>
<dbReference type="InterPro" id="IPR041698">
    <property type="entry name" value="Methyltransf_25"/>
</dbReference>
<dbReference type="PaxDb" id="2903-EOD21070"/>
<dbReference type="Proteomes" id="UP000013827">
    <property type="component" value="Unassembled WGS sequence"/>
</dbReference>
<protein>
    <recommendedName>
        <fullName evidence="1">Methyltransferase domain-containing protein</fullName>
    </recommendedName>
</protein>
<dbReference type="KEGG" id="ehx:EMIHUDRAFT_208210"/>
<sequence>MRIDRLSTGQALTQNGCGMQMATASPLAGAWIDAYDGHHPIVDVGCAYGLAVKEAAARSVPVLAIDCCEEHLEAVRHTCAGLPSFEGARFGRLPDDLSLPAASASSILVAEVLHFLNGPQCDRALAALHATLVPGGLLFVTAQSVEGFLKVVFPDGNAEARRVRDGVAKRAAAGERWPGTYVMESEDVDLEQIYSGVLRESVGAHLPPEALRAATPKYEVVHTAQHLRAGAERAGLIVVSAVETSHPGYPDGADVVQLVARRPL</sequence>
<dbReference type="SUPFAM" id="SSF53335">
    <property type="entry name" value="S-adenosyl-L-methionine-dependent methyltransferases"/>
    <property type="match status" value="1"/>
</dbReference>
<dbReference type="InterPro" id="IPR029063">
    <property type="entry name" value="SAM-dependent_MTases_sf"/>
</dbReference>
<reference evidence="2" key="2">
    <citation type="submission" date="2024-10" db="UniProtKB">
        <authorList>
            <consortium name="EnsemblProtists"/>
        </authorList>
    </citation>
    <scope>IDENTIFICATION</scope>
</reference>
<proteinExistence type="predicted"/>
<accession>A0A0D3JC35</accession>